<dbReference type="Proteomes" id="UP000480178">
    <property type="component" value="Chromosome"/>
</dbReference>
<evidence type="ECO:0000313" key="4">
    <source>
        <dbReference type="EMBL" id="QHT71354.1"/>
    </source>
</evidence>
<evidence type="ECO:0000256" key="1">
    <source>
        <dbReference type="SAM" id="Phobius"/>
    </source>
</evidence>
<reference evidence="4 5" key="1">
    <citation type="submission" date="2020-01" db="EMBL/GenBank/DDBJ databases">
        <authorList>
            <person name="Kim M.K."/>
        </authorList>
    </citation>
    <scope>NUCLEOTIDE SEQUENCE [LARGE SCALE GENOMIC DNA]</scope>
    <source>
        <strain evidence="4 5">172606-1</strain>
    </source>
</reference>
<dbReference type="PANTHER" id="PTHR30273:SF2">
    <property type="entry name" value="PROTEIN FECR"/>
    <property type="match status" value="1"/>
</dbReference>
<evidence type="ECO:0000259" key="3">
    <source>
        <dbReference type="Pfam" id="PF16344"/>
    </source>
</evidence>
<keyword evidence="1" id="KW-0472">Membrane</keyword>
<sequence>MEEPNNKYWDLIAKHLQGEASRQEEADLAAWVDATPENRHLFEKAKAAWKFTADVDDQYTPDTEKAWTKFQTKTGLSAEVESKMAPEGKIIQFRPWPMLMRVAAVLVVIIGLVYLANRTNLGKSGGEEMLSFSAASEKQQIYLPDSSLVVLNKNSHLSYAADFNEKERVVYLSGEAFFDVRKKNGKTFTIFSGNTRTQVLGTSFTVRSYEKEGRTEVQVLTGKVAFSTKEAPQQSQVLLTPGFKAEMKRDEQIVKTQIDDLNFLAWKDNKLTFNNTKMDKVIRTLEKYFGVPIEVSDERMLECRFTGTFEQPSLQEIVDVLVVSVDLTYTRNNEQYIFTGRGCK</sequence>
<feature type="transmembrane region" description="Helical" evidence="1">
    <location>
        <begin position="98"/>
        <end position="116"/>
    </location>
</feature>
<feature type="domain" description="FecR protein" evidence="2">
    <location>
        <begin position="134"/>
        <end position="224"/>
    </location>
</feature>
<dbReference type="Gene3D" id="3.55.50.30">
    <property type="match status" value="1"/>
</dbReference>
<keyword evidence="5" id="KW-1185">Reference proteome</keyword>
<evidence type="ECO:0000259" key="2">
    <source>
        <dbReference type="Pfam" id="PF04773"/>
    </source>
</evidence>
<proteinExistence type="predicted"/>
<dbReference type="GO" id="GO:0016989">
    <property type="term" value="F:sigma factor antagonist activity"/>
    <property type="evidence" value="ECO:0007669"/>
    <property type="project" value="TreeGrafter"/>
</dbReference>
<keyword evidence="1" id="KW-1133">Transmembrane helix</keyword>
<accession>A0A6C0GU57</accession>
<name>A0A6C0GU57_9BACT</name>
<dbReference type="Pfam" id="PF04773">
    <property type="entry name" value="FecR"/>
    <property type="match status" value="1"/>
</dbReference>
<gene>
    <name evidence="4" type="ORF">GXP67_34205</name>
</gene>
<dbReference type="Pfam" id="PF16344">
    <property type="entry name" value="FecR_C"/>
    <property type="match status" value="1"/>
</dbReference>
<dbReference type="KEGG" id="rhoz:GXP67_34205"/>
<dbReference type="PIRSF" id="PIRSF018266">
    <property type="entry name" value="FecR"/>
    <property type="match status" value="1"/>
</dbReference>
<dbReference type="InterPro" id="IPR006860">
    <property type="entry name" value="FecR"/>
</dbReference>
<dbReference type="PANTHER" id="PTHR30273">
    <property type="entry name" value="PERIPLASMIC SIGNAL SENSOR AND SIGMA FACTOR ACTIVATOR FECR-RELATED"/>
    <property type="match status" value="1"/>
</dbReference>
<dbReference type="Gene3D" id="2.60.120.1440">
    <property type="match status" value="1"/>
</dbReference>
<evidence type="ECO:0000313" key="5">
    <source>
        <dbReference type="Proteomes" id="UP000480178"/>
    </source>
</evidence>
<dbReference type="InterPro" id="IPR032508">
    <property type="entry name" value="FecR_C"/>
</dbReference>
<protein>
    <submittedName>
        <fullName evidence="4">DUF4974 domain-containing protein</fullName>
    </submittedName>
</protein>
<feature type="domain" description="Protein FecR C-terminal" evidence="3">
    <location>
        <begin position="270"/>
        <end position="337"/>
    </location>
</feature>
<keyword evidence="1" id="KW-0812">Transmembrane</keyword>
<dbReference type="EMBL" id="CP048222">
    <property type="protein sequence ID" value="QHT71354.1"/>
    <property type="molecule type" value="Genomic_DNA"/>
</dbReference>
<dbReference type="RefSeq" id="WP_162447293.1">
    <property type="nucleotide sequence ID" value="NZ_CP048222.1"/>
</dbReference>
<dbReference type="AlphaFoldDB" id="A0A6C0GU57"/>
<organism evidence="4 5">
    <name type="scientific">Rhodocytophaga rosea</name>
    <dbReference type="NCBI Taxonomy" id="2704465"/>
    <lineage>
        <taxon>Bacteria</taxon>
        <taxon>Pseudomonadati</taxon>
        <taxon>Bacteroidota</taxon>
        <taxon>Cytophagia</taxon>
        <taxon>Cytophagales</taxon>
        <taxon>Rhodocytophagaceae</taxon>
        <taxon>Rhodocytophaga</taxon>
    </lineage>
</organism>
<dbReference type="InterPro" id="IPR012373">
    <property type="entry name" value="Ferrdict_sens_TM"/>
</dbReference>